<evidence type="ECO:0000313" key="2">
    <source>
        <dbReference type="EMBL" id="KRW99852.1"/>
    </source>
</evidence>
<proteinExistence type="predicted"/>
<evidence type="ECO:0008006" key="4">
    <source>
        <dbReference type="Google" id="ProtNLM"/>
    </source>
</evidence>
<evidence type="ECO:0000313" key="3">
    <source>
        <dbReference type="Proteomes" id="UP000054937"/>
    </source>
</evidence>
<feature type="transmembrane region" description="Helical" evidence="1">
    <location>
        <begin position="234"/>
        <end position="257"/>
    </location>
</feature>
<dbReference type="Proteomes" id="UP000054937">
    <property type="component" value="Unassembled WGS sequence"/>
</dbReference>
<dbReference type="EMBL" id="LDAU01000203">
    <property type="protein sequence ID" value="KRW99852.1"/>
    <property type="molecule type" value="Genomic_DNA"/>
</dbReference>
<reference evidence="2 3" key="1">
    <citation type="journal article" date="2015" name="Sci. Rep.">
        <title>Genome of the facultative scuticociliatosis pathogen Pseudocohnilembus persalinus provides insight into its virulence through horizontal gene transfer.</title>
        <authorList>
            <person name="Xiong J."/>
            <person name="Wang G."/>
            <person name="Cheng J."/>
            <person name="Tian M."/>
            <person name="Pan X."/>
            <person name="Warren A."/>
            <person name="Jiang C."/>
            <person name="Yuan D."/>
            <person name="Miao W."/>
        </authorList>
    </citation>
    <scope>NUCLEOTIDE SEQUENCE [LARGE SCALE GENOMIC DNA]</scope>
    <source>
        <strain evidence="2">36N120E</strain>
    </source>
</reference>
<accession>A0A0V0QC76</accession>
<gene>
    <name evidence="2" type="ORF">PPERSA_10971</name>
</gene>
<protein>
    <recommendedName>
        <fullName evidence="4">Transmembrane protein</fullName>
    </recommendedName>
</protein>
<keyword evidence="1" id="KW-0812">Transmembrane</keyword>
<keyword evidence="3" id="KW-1185">Reference proteome</keyword>
<keyword evidence="1" id="KW-0472">Membrane</keyword>
<name>A0A0V0QC76_PSEPJ</name>
<organism evidence="2 3">
    <name type="scientific">Pseudocohnilembus persalinus</name>
    <name type="common">Ciliate</name>
    <dbReference type="NCBI Taxonomy" id="266149"/>
    <lineage>
        <taxon>Eukaryota</taxon>
        <taxon>Sar</taxon>
        <taxon>Alveolata</taxon>
        <taxon>Ciliophora</taxon>
        <taxon>Intramacronucleata</taxon>
        <taxon>Oligohymenophorea</taxon>
        <taxon>Scuticociliatia</taxon>
        <taxon>Philasterida</taxon>
        <taxon>Pseudocohnilembidae</taxon>
        <taxon>Pseudocohnilembus</taxon>
    </lineage>
</organism>
<sequence length="278" mass="33716">MSVSYKQQLLIFILSQFIYYAYLQSQKPTYYQETNAKPYYYTQNQLEYSDKETGKYNYETKVEILVYSYQQLKQVQSEEKQTEIINSCPKNFQGKKFIQIQFVYEKQYKDKIFTEEQFRPESDQEDSDLYLCFLKKGILCIDTEIRDHITVNISQEDQKFLDDYRKVDFINNLNNILFILYIAVKKKQYWWNEIQPKAFMIIPLFLQFFALCGGIFFYIDNRSMFELSQIQLTLYISLIVEIFLQIWACYLSVFNIYQEEDYYSKVQKIYPQPEATLK</sequence>
<comment type="caution">
    <text evidence="2">The sequence shown here is derived from an EMBL/GenBank/DDBJ whole genome shotgun (WGS) entry which is preliminary data.</text>
</comment>
<evidence type="ECO:0000256" key="1">
    <source>
        <dbReference type="SAM" id="Phobius"/>
    </source>
</evidence>
<dbReference type="InParanoid" id="A0A0V0QC76"/>
<dbReference type="AlphaFoldDB" id="A0A0V0QC76"/>
<keyword evidence="1" id="KW-1133">Transmembrane helix</keyword>
<feature type="transmembrane region" description="Helical" evidence="1">
    <location>
        <begin position="198"/>
        <end position="219"/>
    </location>
</feature>